<evidence type="ECO:0000313" key="6">
    <source>
        <dbReference type="Proteomes" id="UP000524246"/>
    </source>
</evidence>
<dbReference type="Gene3D" id="3.40.1190.20">
    <property type="match status" value="1"/>
</dbReference>
<dbReference type="GO" id="GO:0016301">
    <property type="term" value="F:kinase activity"/>
    <property type="evidence" value="ECO:0007669"/>
    <property type="project" value="UniProtKB-KW"/>
</dbReference>
<comment type="similarity">
    <text evidence="1">Belongs to the carbohydrate kinase PfkB family.</text>
</comment>
<sequence length="338" mass="36430">MKKKITLCAIGDAIVDCVATVSNEQLKSLGLKNGSMQRVDTAFQQRIFDALDTDTLLMSSGGAAANTLVTFSRLGGVAALFCSIAKDSYGDLFVQDLEKAQIQCLSHTCESGATGTSVILVTPDAERAMCTDLGVAGLLPPSSINEQIVKDSEWLFLEGYAFCDPPAMQQSMEKSLDIAKRYGNSVAFAFGDVWIVRDFRSQFDKMIPQVDLIFANEAEACEYTGFKDPIDAAAALLEKVSYVAVTAGSKGAFVGSHQTLLHIPSFPCTPVDLTSAGDTFAAAFLFGLIHGESLEHAGLAACYFAMKAITQMGARLNGDPKQYWEEARTIPNRTIRIR</sequence>
<dbReference type="InterPro" id="IPR011611">
    <property type="entry name" value="PfkB_dom"/>
</dbReference>
<dbReference type="PRINTS" id="PR00990">
    <property type="entry name" value="RIBOKINASE"/>
</dbReference>
<dbReference type="PANTHER" id="PTHR43320">
    <property type="entry name" value="SUGAR KINASE"/>
    <property type="match status" value="1"/>
</dbReference>
<dbReference type="Pfam" id="PF00294">
    <property type="entry name" value="PfkB"/>
    <property type="match status" value="1"/>
</dbReference>
<accession>A0A7X9FTU7</accession>
<protein>
    <submittedName>
        <fullName evidence="5">Adenosine kinase</fullName>
    </submittedName>
</protein>
<dbReference type="InterPro" id="IPR029056">
    <property type="entry name" value="Ribokinase-like"/>
</dbReference>
<dbReference type="InterPro" id="IPR052700">
    <property type="entry name" value="Carb_kinase_PfkB-like"/>
</dbReference>
<dbReference type="CDD" id="cd01168">
    <property type="entry name" value="adenosine_kinase"/>
    <property type="match status" value="1"/>
</dbReference>
<feature type="domain" description="Carbohydrate kinase PfkB" evidence="4">
    <location>
        <begin position="54"/>
        <end position="316"/>
    </location>
</feature>
<dbReference type="EMBL" id="JAAZON010000526">
    <property type="protein sequence ID" value="NMC63783.1"/>
    <property type="molecule type" value="Genomic_DNA"/>
</dbReference>
<dbReference type="AlphaFoldDB" id="A0A7X9FTU7"/>
<proteinExistence type="inferred from homology"/>
<evidence type="ECO:0000259" key="4">
    <source>
        <dbReference type="Pfam" id="PF00294"/>
    </source>
</evidence>
<dbReference type="SUPFAM" id="SSF53613">
    <property type="entry name" value="Ribokinase-like"/>
    <property type="match status" value="1"/>
</dbReference>
<evidence type="ECO:0000256" key="2">
    <source>
        <dbReference type="ARBA" id="ARBA00022679"/>
    </source>
</evidence>
<organism evidence="5 6">
    <name type="scientific">SAR324 cluster bacterium</name>
    <dbReference type="NCBI Taxonomy" id="2024889"/>
    <lineage>
        <taxon>Bacteria</taxon>
        <taxon>Deltaproteobacteria</taxon>
        <taxon>SAR324 cluster</taxon>
    </lineage>
</organism>
<evidence type="ECO:0000313" key="5">
    <source>
        <dbReference type="EMBL" id="NMC63783.1"/>
    </source>
</evidence>
<gene>
    <name evidence="5" type="ORF">GYA55_11525</name>
</gene>
<reference evidence="5 6" key="1">
    <citation type="journal article" date="2020" name="Biotechnol. Biofuels">
        <title>New insights from the biogas microbiome by comprehensive genome-resolved metagenomics of nearly 1600 species originating from multiple anaerobic digesters.</title>
        <authorList>
            <person name="Campanaro S."/>
            <person name="Treu L."/>
            <person name="Rodriguez-R L.M."/>
            <person name="Kovalovszki A."/>
            <person name="Ziels R.M."/>
            <person name="Maus I."/>
            <person name="Zhu X."/>
            <person name="Kougias P.G."/>
            <person name="Basile A."/>
            <person name="Luo G."/>
            <person name="Schluter A."/>
            <person name="Konstantinidis K.T."/>
            <person name="Angelidaki I."/>
        </authorList>
    </citation>
    <scope>NUCLEOTIDE SEQUENCE [LARGE SCALE GENOMIC DNA]</scope>
    <source>
        <strain evidence="5">AS27yjCOA_65</strain>
    </source>
</reference>
<comment type="caution">
    <text evidence="5">The sequence shown here is derived from an EMBL/GenBank/DDBJ whole genome shotgun (WGS) entry which is preliminary data.</text>
</comment>
<keyword evidence="3 5" id="KW-0418">Kinase</keyword>
<keyword evidence="2" id="KW-0808">Transferase</keyword>
<dbReference type="PANTHER" id="PTHR43320:SF3">
    <property type="entry name" value="CARBOHYDRATE KINASE PFKB DOMAIN-CONTAINING PROTEIN"/>
    <property type="match status" value="1"/>
</dbReference>
<dbReference type="InterPro" id="IPR002139">
    <property type="entry name" value="Ribo/fructo_kinase"/>
</dbReference>
<name>A0A7X9FTU7_9DELT</name>
<dbReference type="Proteomes" id="UP000524246">
    <property type="component" value="Unassembled WGS sequence"/>
</dbReference>
<evidence type="ECO:0000256" key="1">
    <source>
        <dbReference type="ARBA" id="ARBA00010688"/>
    </source>
</evidence>
<evidence type="ECO:0000256" key="3">
    <source>
        <dbReference type="ARBA" id="ARBA00022777"/>
    </source>
</evidence>